<keyword evidence="6" id="KW-1185">Reference proteome</keyword>
<proteinExistence type="predicted"/>
<dbReference type="InterPro" id="IPR011545">
    <property type="entry name" value="DEAD/DEAH_box_helicase_dom"/>
</dbReference>
<accession>A0A372GNU1</accession>
<evidence type="ECO:0000313" key="6">
    <source>
        <dbReference type="Proteomes" id="UP000262882"/>
    </source>
</evidence>
<evidence type="ECO:0000313" key="5">
    <source>
        <dbReference type="EMBL" id="RFS87061.1"/>
    </source>
</evidence>
<protein>
    <recommendedName>
        <fullName evidence="7">DEAD/DEAH box helicase</fullName>
    </recommendedName>
</protein>
<dbReference type="PROSITE" id="PS51194">
    <property type="entry name" value="HELICASE_CTER"/>
    <property type="match status" value="1"/>
</dbReference>
<evidence type="ECO:0000259" key="4">
    <source>
        <dbReference type="PROSITE" id="PS51194"/>
    </source>
</evidence>
<organism evidence="5 6">
    <name type="scientific">Actinomadura spongiicola</name>
    <dbReference type="NCBI Taxonomy" id="2303421"/>
    <lineage>
        <taxon>Bacteria</taxon>
        <taxon>Bacillati</taxon>
        <taxon>Actinomycetota</taxon>
        <taxon>Actinomycetes</taxon>
        <taxon>Streptosporangiales</taxon>
        <taxon>Thermomonosporaceae</taxon>
        <taxon>Actinomadura</taxon>
    </lineage>
</organism>
<dbReference type="Pfam" id="PF00270">
    <property type="entry name" value="DEAD"/>
    <property type="match status" value="1"/>
</dbReference>
<evidence type="ECO:0000259" key="3">
    <source>
        <dbReference type="PROSITE" id="PS51192"/>
    </source>
</evidence>
<evidence type="ECO:0000256" key="1">
    <source>
        <dbReference type="ARBA" id="ARBA00022741"/>
    </source>
</evidence>
<dbReference type="InterPro" id="IPR001650">
    <property type="entry name" value="Helicase_C-like"/>
</dbReference>
<dbReference type="PANTHER" id="PTHR47962:SF5">
    <property type="entry name" value="ATP-DEPENDENT HELICASE LHR-RELATED"/>
    <property type="match status" value="1"/>
</dbReference>
<dbReference type="GO" id="GO:0003677">
    <property type="term" value="F:DNA binding"/>
    <property type="evidence" value="ECO:0007669"/>
    <property type="project" value="TreeGrafter"/>
</dbReference>
<dbReference type="Pfam" id="PF00271">
    <property type="entry name" value="Helicase_C"/>
    <property type="match status" value="1"/>
</dbReference>
<dbReference type="InterPro" id="IPR052511">
    <property type="entry name" value="ATP-dep_Helicase"/>
</dbReference>
<dbReference type="Gene3D" id="3.40.50.300">
    <property type="entry name" value="P-loop containing nucleotide triphosphate hydrolases"/>
    <property type="match status" value="2"/>
</dbReference>
<gene>
    <name evidence="5" type="ORF">D0T12_02065</name>
</gene>
<feature type="domain" description="Helicase C-terminal" evidence="4">
    <location>
        <begin position="543"/>
        <end position="690"/>
    </location>
</feature>
<feature type="domain" description="Helicase ATP-binding" evidence="3">
    <location>
        <begin position="183"/>
        <end position="441"/>
    </location>
</feature>
<dbReference type="GO" id="GO:0016887">
    <property type="term" value="F:ATP hydrolysis activity"/>
    <property type="evidence" value="ECO:0007669"/>
    <property type="project" value="TreeGrafter"/>
</dbReference>
<dbReference type="GO" id="GO:0005524">
    <property type="term" value="F:ATP binding"/>
    <property type="evidence" value="ECO:0007669"/>
    <property type="project" value="UniProtKB-KW"/>
</dbReference>
<dbReference type="SUPFAM" id="SSF52540">
    <property type="entry name" value="P-loop containing nucleoside triphosphate hydrolases"/>
    <property type="match status" value="1"/>
</dbReference>
<evidence type="ECO:0000256" key="2">
    <source>
        <dbReference type="ARBA" id="ARBA00022840"/>
    </source>
</evidence>
<keyword evidence="1" id="KW-0547">Nucleotide-binding</keyword>
<dbReference type="PROSITE" id="PS51192">
    <property type="entry name" value="HELICASE_ATP_BIND_1"/>
    <property type="match status" value="1"/>
</dbReference>
<dbReference type="SMART" id="SM00487">
    <property type="entry name" value="DEXDc"/>
    <property type="match status" value="1"/>
</dbReference>
<keyword evidence="2" id="KW-0067">ATP-binding</keyword>
<dbReference type="NCBIfam" id="NF041067">
    <property type="entry name" value="DpdJ"/>
    <property type="match status" value="1"/>
</dbReference>
<dbReference type="EMBL" id="QVNQ01000001">
    <property type="protein sequence ID" value="RFS87061.1"/>
    <property type="molecule type" value="Genomic_DNA"/>
</dbReference>
<dbReference type="Proteomes" id="UP000262882">
    <property type="component" value="Unassembled WGS sequence"/>
</dbReference>
<sequence length="1498" mass="165369">MPKYGNGLSTTALCKTSGRSRDAPRRCDMDEYLLEALTMIELREAELLSWGAVGAEWTEGELLTVLSAYGSASELLSQLVEAALVVRTPHGGYRSRSAETIRLLATLRQAFPQQRVTDGRPLVLDYRFLHRPRRRPKRSIPAQEVLDEIRELLGPGGSAVAQRLLPVELSGFQRRSANAIIDALGSTQSSGVVVTAGTGSGKTLAFYLPLLSWLADQPERRRSAGTLALALYPRNELLKDQLRALLGYVQGLQVAGDLQTAPPSLATWFGLTPASVYTVKQGWAEGWSKRGDDYVCPYLRCLDCDSELLWRRVDLDMNRERLVCGAGTCRSEVDGQLLRLTRESARQNPADLMLSTTESLNRQLSAPGNLGAFGVRPATLAAVLLDEVHTYEGTTGAQNAILLRRLSQTLRRSPVWVGLSATLRNAGDFFAQLVGLSPGAVTVVQPRTEELEESGAEYLLALRHDPHSKTGTISTSIQTCMALARCLDSKADNPFNPPPNSDGVFGSRLFAFTDKLDSTNRLFWDLLDAEGWRWPGRPHERRVLTLAHLRAERQGRLDAKRQEPAGKRDLDGQWWWLPEHLGHGVEADRPQRLGRTSSQDRGVSADAQVVIATATLEVGFDDDRVGAVVQHKAPHDPAQFLQRKGRAGRNPATRPWTVVVLSDWGRDRRAWEAYDALFDPELPPRNLPLENLYVLRIQAVYALLDWLAIELRYSGRESTWEDLAGPARALYPNSTSRQDQALIRQTRIADLLTRLLRPGPERERLRRHLRTALGLGAGERAESVVDSLLWDSPRPLLLAVVPTIRRRLQNQWRGEEPLPRDTGLRTRTPLRQFVPGNLFDDLLVPDVELLVPGLQQDVQVENLPAFRTLREFCPGNVSRHFGVWATNKRHWVPLPAMAPGTDEHRIDVVKLYRGVPVDVVETGNERVTVYAPTVAALEAVPKLVKDASAVRPDWEFQVSPLGQGCELRVAPGADKLITGITAHLHVQGGGARTLRYAKTASGTVWDPRSRPVRLRFGHGVKDDWRSEALGVEHHCDALEGVVRLPDHVEPPGSEERSQRLRHVLEVEATLPATMSSFDRETLVEVVLLAVTTTKLEEESPRWETELAGAMREAATTLGLLTEDAQHEGRASRSWTDWFEDPDVLSAVREALAEAEHKVRSDAWTSWWRGRHTLSAAHLVLAALSALCPGVDAEELLVDLAPGDEGRFWISEPTPGGTGQIEAFVRVLVQEPEACTRALEDALYPSSIETVDHELTTLLRNDADEVQSALAGLRDAWRGGHAVVAFAAQRLDDVARNHGLALGGPARSILSTRIAGPGAHSGLQAAVRSWLDLRDTVVVKAGFAVGARTLAALVAEDEGLDEILHLSERTTRQRRARAVANVLWPWGETAQADLSHNPYASGLRASIPALRAFVNFSPPSLSAVPWDDERRDAVHDILRECGETILLAPHTNSAVLRSAILDLQTRPVEVGTLLCHPVVVGTRITTQYVEARVLLREAL</sequence>
<comment type="caution">
    <text evidence="5">The sequence shown here is derived from an EMBL/GenBank/DDBJ whole genome shotgun (WGS) entry which is preliminary data.</text>
</comment>
<dbReference type="InterPro" id="IPR027417">
    <property type="entry name" value="P-loop_NTPase"/>
</dbReference>
<dbReference type="InterPro" id="IPR014001">
    <property type="entry name" value="Helicase_ATP-bd"/>
</dbReference>
<dbReference type="PANTHER" id="PTHR47962">
    <property type="entry name" value="ATP-DEPENDENT HELICASE LHR-RELATED-RELATED"/>
    <property type="match status" value="1"/>
</dbReference>
<evidence type="ECO:0008006" key="7">
    <source>
        <dbReference type="Google" id="ProtNLM"/>
    </source>
</evidence>
<reference evidence="5 6" key="1">
    <citation type="submission" date="2018-08" db="EMBL/GenBank/DDBJ databases">
        <title>Actinomadura spongicola sp. nov., isolated from marine sponge Leucetta chagosensis.</title>
        <authorList>
            <person name="Li L."/>
            <person name="Lin H.W."/>
        </authorList>
    </citation>
    <scope>NUCLEOTIDE SEQUENCE [LARGE SCALE GENOMIC DNA]</scope>
    <source>
        <strain evidence="5 6">LHW52907</strain>
    </source>
</reference>
<name>A0A372GNU1_9ACTN</name>